<evidence type="ECO:0008006" key="5">
    <source>
        <dbReference type="Google" id="ProtNLM"/>
    </source>
</evidence>
<comment type="caution">
    <text evidence="3">The sequence shown here is derived from an EMBL/GenBank/DDBJ whole genome shotgun (WGS) entry which is preliminary data.</text>
</comment>
<sequence>MTGKAASTLLSGVSLVAAAVLLAGCSGTPAAGPGWTALQGPSGTASPGSTSTDGASATGGIPASASATSTAPQGAATAASWKTFTDPAKTVSFDLPSDWIAQSVAPEDGVLPGGLKVEVKKPDGTFMAALRTGLPPSSADCPEADQRSYTVISSVPFDTPAQGGDGTIPPRMVYRVIQGYRYFGSYGITNLVGGTDGKACGLRNVVRGPAGKGDYSFGDVVVLKAFAPDEKVAPAKAFDTLGQAAQYVNESADFANVQRMLMSLKVKN</sequence>
<evidence type="ECO:0000313" key="4">
    <source>
        <dbReference type="Proteomes" id="UP001226577"/>
    </source>
</evidence>
<feature type="region of interest" description="Disordered" evidence="1">
    <location>
        <begin position="36"/>
        <end position="69"/>
    </location>
</feature>
<accession>A0ABT9RW62</accession>
<evidence type="ECO:0000256" key="2">
    <source>
        <dbReference type="SAM" id="SignalP"/>
    </source>
</evidence>
<reference evidence="3 4" key="1">
    <citation type="submission" date="2023-07" db="EMBL/GenBank/DDBJ databases">
        <title>Sorghum-associated microbial communities from plants grown in Nebraska, USA.</title>
        <authorList>
            <person name="Schachtman D."/>
        </authorList>
    </citation>
    <scope>NUCLEOTIDE SEQUENCE [LARGE SCALE GENOMIC DNA]</scope>
    <source>
        <strain evidence="3 4">CC222</strain>
    </source>
</reference>
<protein>
    <recommendedName>
        <fullName evidence="5">Lipoprotein</fullName>
    </recommendedName>
</protein>
<keyword evidence="4" id="KW-1185">Reference proteome</keyword>
<dbReference type="PROSITE" id="PS51257">
    <property type="entry name" value="PROKAR_LIPOPROTEIN"/>
    <property type="match status" value="1"/>
</dbReference>
<proteinExistence type="predicted"/>
<gene>
    <name evidence="3" type="ORF">J2X98_002625</name>
</gene>
<feature type="compositionally biased region" description="Low complexity" evidence="1">
    <location>
        <begin position="40"/>
        <end position="69"/>
    </location>
</feature>
<evidence type="ECO:0000313" key="3">
    <source>
        <dbReference type="EMBL" id="MDP9889031.1"/>
    </source>
</evidence>
<feature type="signal peptide" evidence="2">
    <location>
        <begin position="1"/>
        <end position="30"/>
    </location>
</feature>
<dbReference type="EMBL" id="JAUSRE010000012">
    <property type="protein sequence ID" value="MDP9889031.1"/>
    <property type="molecule type" value="Genomic_DNA"/>
</dbReference>
<organism evidence="3 4">
    <name type="scientific">Pseudarthrobacter enclensis</name>
    <dbReference type="NCBI Taxonomy" id="993070"/>
    <lineage>
        <taxon>Bacteria</taxon>
        <taxon>Bacillati</taxon>
        <taxon>Actinomycetota</taxon>
        <taxon>Actinomycetes</taxon>
        <taxon>Micrococcales</taxon>
        <taxon>Micrococcaceae</taxon>
        <taxon>Pseudarthrobacter</taxon>
    </lineage>
</organism>
<feature type="chain" id="PRO_5045566248" description="Lipoprotein" evidence="2">
    <location>
        <begin position="31"/>
        <end position="268"/>
    </location>
</feature>
<dbReference type="Proteomes" id="UP001226577">
    <property type="component" value="Unassembled WGS sequence"/>
</dbReference>
<name>A0ABT9RW62_9MICC</name>
<dbReference type="RefSeq" id="WP_307308746.1">
    <property type="nucleotide sequence ID" value="NZ_JAUSRE010000012.1"/>
</dbReference>
<evidence type="ECO:0000256" key="1">
    <source>
        <dbReference type="SAM" id="MobiDB-lite"/>
    </source>
</evidence>
<keyword evidence="2" id="KW-0732">Signal</keyword>